<dbReference type="InParanoid" id="F4R7P0"/>
<evidence type="ECO:0000313" key="2">
    <source>
        <dbReference type="EMBL" id="EGG11753.1"/>
    </source>
</evidence>
<dbReference type="PANTHER" id="PTHR33324">
    <property type="entry name" value="EXPRESSED PROTEIN"/>
    <property type="match status" value="1"/>
</dbReference>
<dbReference type="GeneID" id="18932817"/>
<sequence length="220" mass="25551">MSSPSSIKLRRSTRRKTWNSSSNPIKTTTTKPITTRTAQSSKRKKVIPKTEKENQQDDPIKDIGEGQTKSWFERRDDGCCDIDVVARWCCNKENYKAWRSRDVNKNETGELVAKELIKSGHPVKTPKDCEGAIRHLEFFFDSAYRAINHTGRAPINPKESEIMQTNIARTFPWYKVLEPVMSDRPIFQPSDPHDIRSIQDHCLGWLLRLERENEPRVNVR</sequence>
<keyword evidence="3" id="KW-1185">Reference proteome</keyword>
<feature type="compositionally biased region" description="Basic residues" evidence="1">
    <location>
        <begin position="8"/>
        <end position="17"/>
    </location>
</feature>
<proteinExistence type="predicted"/>
<dbReference type="OrthoDB" id="10502416at2759"/>
<dbReference type="RefSeq" id="XP_007405388.1">
    <property type="nucleotide sequence ID" value="XM_007405326.1"/>
</dbReference>
<protein>
    <submittedName>
        <fullName evidence="2">Uncharacterized protein</fullName>
    </submittedName>
</protein>
<evidence type="ECO:0000256" key="1">
    <source>
        <dbReference type="SAM" id="MobiDB-lite"/>
    </source>
</evidence>
<reference evidence="3" key="1">
    <citation type="journal article" date="2011" name="Proc. Natl. Acad. Sci. U.S.A.">
        <title>Obligate biotrophy features unraveled by the genomic analysis of rust fungi.</title>
        <authorList>
            <person name="Duplessis S."/>
            <person name="Cuomo C.A."/>
            <person name="Lin Y.-C."/>
            <person name="Aerts A."/>
            <person name="Tisserant E."/>
            <person name="Veneault-Fourrey C."/>
            <person name="Joly D.L."/>
            <person name="Hacquard S."/>
            <person name="Amselem J."/>
            <person name="Cantarel B.L."/>
            <person name="Chiu R."/>
            <person name="Coutinho P.M."/>
            <person name="Feau N."/>
            <person name="Field M."/>
            <person name="Frey P."/>
            <person name="Gelhaye E."/>
            <person name="Goldberg J."/>
            <person name="Grabherr M.G."/>
            <person name="Kodira C.D."/>
            <person name="Kohler A."/>
            <person name="Kuees U."/>
            <person name="Lindquist E.A."/>
            <person name="Lucas S.M."/>
            <person name="Mago R."/>
            <person name="Mauceli E."/>
            <person name="Morin E."/>
            <person name="Murat C."/>
            <person name="Pangilinan J.L."/>
            <person name="Park R."/>
            <person name="Pearson M."/>
            <person name="Quesneville H."/>
            <person name="Rouhier N."/>
            <person name="Sakthikumar S."/>
            <person name="Salamov A.A."/>
            <person name="Schmutz J."/>
            <person name="Selles B."/>
            <person name="Shapiro H."/>
            <person name="Tanguay P."/>
            <person name="Tuskan G.A."/>
            <person name="Henrissat B."/>
            <person name="Van de Peer Y."/>
            <person name="Rouze P."/>
            <person name="Ellis J.G."/>
            <person name="Dodds P.N."/>
            <person name="Schein J.E."/>
            <person name="Zhong S."/>
            <person name="Hamelin R.C."/>
            <person name="Grigoriev I.V."/>
            <person name="Szabo L.J."/>
            <person name="Martin F."/>
        </authorList>
    </citation>
    <scope>NUCLEOTIDE SEQUENCE [LARGE SCALE GENOMIC DNA]</scope>
    <source>
        <strain evidence="3">98AG31 / pathotype 3-4-7</strain>
    </source>
</reference>
<dbReference type="VEuPathDB" id="FungiDB:MELLADRAFT_76631"/>
<gene>
    <name evidence="2" type="ORF">MELLADRAFT_76631</name>
</gene>
<organism evidence="3">
    <name type="scientific">Melampsora larici-populina (strain 98AG31 / pathotype 3-4-7)</name>
    <name type="common">Poplar leaf rust fungus</name>
    <dbReference type="NCBI Taxonomy" id="747676"/>
    <lineage>
        <taxon>Eukaryota</taxon>
        <taxon>Fungi</taxon>
        <taxon>Dikarya</taxon>
        <taxon>Basidiomycota</taxon>
        <taxon>Pucciniomycotina</taxon>
        <taxon>Pucciniomycetes</taxon>
        <taxon>Pucciniales</taxon>
        <taxon>Melampsoraceae</taxon>
        <taxon>Melampsora</taxon>
    </lineage>
</organism>
<feature type="region of interest" description="Disordered" evidence="1">
    <location>
        <begin position="1"/>
        <end position="68"/>
    </location>
</feature>
<dbReference type="EMBL" id="GL883092">
    <property type="protein sequence ID" value="EGG11753.1"/>
    <property type="molecule type" value="Genomic_DNA"/>
</dbReference>
<dbReference type="KEGG" id="mlr:MELLADRAFT_76631"/>
<dbReference type="HOGENOM" id="CLU_1258778_0_0_1"/>
<feature type="compositionally biased region" description="Basic and acidic residues" evidence="1">
    <location>
        <begin position="48"/>
        <end position="64"/>
    </location>
</feature>
<dbReference type="AlphaFoldDB" id="F4R7P0"/>
<feature type="compositionally biased region" description="Low complexity" evidence="1">
    <location>
        <begin position="24"/>
        <end position="35"/>
    </location>
</feature>
<feature type="non-terminal residue" evidence="2">
    <location>
        <position position="220"/>
    </location>
</feature>
<dbReference type="PANTHER" id="PTHR33324:SF2">
    <property type="entry name" value="MYB_SANT-LIKE DNA-BINDING DOMAIN-CONTAINING PROTEIN"/>
    <property type="match status" value="1"/>
</dbReference>
<dbReference type="Proteomes" id="UP000001072">
    <property type="component" value="Unassembled WGS sequence"/>
</dbReference>
<accession>F4R7P0</accession>
<evidence type="ECO:0000313" key="3">
    <source>
        <dbReference type="Proteomes" id="UP000001072"/>
    </source>
</evidence>
<name>F4R7P0_MELLP</name>